<dbReference type="EMBL" id="CP021330">
    <property type="protein sequence ID" value="AVX04352.1"/>
    <property type="molecule type" value="Genomic_DNA"/>
</dbReference>
<dbReference type="Proteomes" id="UP000258927">
    <property type="component" value="Chromosome"/>
</dbReference>
<organism evidence="2 3">
    <name type="scientific">Maritalea myrionectae</name>
    <dbReference type="NCBI Taxonomy" id="454601"/>
    <lineage>
        <taxon>Bacteria</taxon>
        <taxon>Pseudomonadati</taxon>
        <taxon>Pseudomonadota</taxon>
        <taxon>Alphaproteobacteria</taxon>
        <taxon>Hyphomicrobiales</taxon>
        <taxon>Devosiaceae</taxon>
        <taxon>Maritalea</taxon>
    </lineage>
</organism>
<name>A0A2R4MEB4_9HYPH</name>
<sequence>MRLAILVFGMLFSTQALAGGLTPQAEACSYLVKTMARKPSNVTINKVLDYASLGKPLVDVKMTLKRDGRADYEETIECHFKDTSSVVFTGYGFGSSEMDDAFLEKANDALILGGFRSP</sequence>
<dbReference type="KEGG" id="mmyr:MXMO3_01827"/>
<feature type="signal peptide" evidence="1">
    <location>
        <begin position="1"/>
        <end position="18"/>
    </location>
</feature>
<dbReference type="AlphaFoldDB" id="A0A2R4MEB4"/>
<evidence type="ECO:0000313" key="3">
    <source>
        <dbReference type="Proteomes" id="UP000258927"/>
    </source>
</evidence>
<proteinExistence type="predicted"/>
<evidence type="ECO:0000313" key="2">
    <source>
        <dbReference type="EMBL" id="AVX04352.1"/>
    </source>
</evidence>
<reference evidence="2 3" key="1">
    <citation type="submission" date="2017-05" db="EMBL/GenBank/DDBJ databases">
        <title>Genome Analysis of Maritalea myrionectae HL2708#5.</title>
        <authorList>
            <consortium name="Cotde Inc.-PKNU"/>
            <person name="Jang D."/>
            <person name="Oh H.-M."/>
        </authorList>
    </citation>
    <scope>NUCLEOTIDE SEQUENCE [LARGE SCALE GENOMIC DNA]</scope>
    <source>
        <strain evidence="2 3">HL2708#5</strain>
    </source>
</reference>
<keyword evidence="1" id="KW-0732">Signal</keyword>
<keyword evidence="3" id="KW-1185">Reference proteome</keyword>
<dbReference type="RefSeq" id="WP_117395681.1">
    <property type="nucleotide sequence ID" value="NZ_CP021330.1"/>
</dbReference>
<protein>
    <submittedName>
        <fullName evidence="2">Uncharacterized protein</fullName>
    </submittedName>
</protein>
<gene>
    <name evidence="2" type="ORF">MXMO3_01827</name>
</gene>
<feature type="chain" id="PRO_5015345500" evidence="1">
    <location>
        <begin position="19"/>
        <end position="118"/>
    </location>
</feature>
<accession>A0A2R4MEB4</accession>
<evidence type="ECO:0000256" key="1">
    <source>
        <dbReference type="SAM" id="SignalP"/>
    </source>
</evidence>